<reference evidence="2" key="1">
    <citation type="submission" date="2019-04" db="EMBL/GenBank/DDBJ databases">
        <title>Friends and foes A comparative genomics studyof 23 Aspergillus species from section Flavi.</title>
        <authorList>
            <consortium name="DOE Joint Genome Institute"/>
            <person name="Kjaerbolling I."/>
            <person name="Vesth T."/>
            <person name="Frisvad J.C."/>
            <person name="Nybo J.L."/>
            <person name="Theobald S."/>
            <person name="Kildgaard S."/>
            <person name="Isbrandt T."/>
            <person name="Kuo A."/>
            <person name="Sato A."/>
            <person name="Lyhne E.K."/>
            <person name="Kogle M.E."/>
            <person name="Wiebenga A."/>
            <person name="Kun R.S."/>
            <person name="Lubbers R.J."/>
            <person name="Makela M.R."/>
            <person name="Barry K."/>
            <person name="Chovatia M."/>
            <person name="Clum A."/>
            <person name="Daum C."/>
            <person name="Haridas S."/>
            <person name="He G."/>
            <person name="LaButti K."/>
            <person name="Lipzen A."/>
            <person name="Mondo S."/>
            <person name="Riley R."/>
            <person name="Salamov A."/>
            <person name="Simmons B.A."/>
            <person name="Magnuson J.K."/>
            <person name="Henrissat B."/>
            <person name="Mortensen U.H."/>
            <person name="Larsen T.O."/>
            <person name="Devries R.P."/>
            <person name="Grigoriev I.V."/>
            <person name="Machida M."/>
            <person name="Baker S.E."/>
            <person name="Andersen M.R."/>
        </authorList>
    </citation>
    <scope>NUCLEOTIDE SEQUENCE [LARGE SCALE GENOMIC DNA]</scope>
    <source>
        <strain evidence="2">IBT 14317</strain>
    </source>
</reference>
<sequence length="53" mass="6582">MRHDSMFFGFIAHDGYDQHIWRWHMVFYFGFWVAVEGRLSILCIFVHRDNIYL</sequence>
<proteinExistence type="predicted"/>
<protein>
    <submittedName>
        <fullName evidence="2">Uncharacterized protein</fullName>
    </submittedName>
</protein>
<dbReference type="AlphaFoldDB" id="A0A5N7CNK6"/>
<organism evidence="2">
    <name type="scientific">Petromyces alliaceus</name>
    <name type="common">Aspergillus alliaceus</name>
    <dbReference type="NCBI Taxonomy" id="209559"/>
    <lineage>
        <taxon>Eukaryota</taxon>
        <taxon>Fungi</taxon>
        <taxon>Dikarya</taxon>
        <taxon>Ascomycota</taxon>
        <taxon>Pezizomycotina</taxon>
        <taxon>Eurotiomycetes</taxon>
        <taxon>Eurotiomycetidae</taxon>
        <taxon>Eurotiales</taxon>
        <taxon>Aspergillaceae</taxon>
        <taxon>Aspergillus</taxon>
        <taxon>Aspergillus subgen. Circumdati</taxon>
    </lineage>
</organism>
<keyword evidence="1" id="KW-1133">Transmembrane helix</keyword>
<keyword evidence="1" id="KW-0472">Membrane</keyword>
<evidence type="ECO:0000313" key="2">
    <source>
        <dbReference type="EMBL" id="KAE8395685.1"/>
    </source>
</evidence>
<keyword evidence="1" id="KW-0812">Transmembrane</keyword>
<accession>A0A5N7CNK6</accession>
<dbReference type="Proteomes" id="UP000326877">
    <property type="component" value="Unassembled WGS sequence"/>
</dbReference>
<name>A0A5N7CNK6_PETAA</name>
<gene>
    <name evidence="2" type="ORF">BDV23DRAFT_144567</name>
</gene>
<dbReference type="EMBL" id="ML735217">
    <property type="protein sequence ID" value="KAE8395685.1"/>
    <property type="molecule type" value="Genomic_DNA"/>
</dbReference>
<evidence type="ECO:0000256" key="1">
    <source>
        <dbReference type="SAM" id="Phobius"/>
    </source>
</evidence>
<feature type="transmembrane region" description="Helical" evidence="1">
    <location>
        <begin position="25"/>
        <end position="46"/>
    </location>
</feature>